<dbReference type="InterPro" id="IPR051601">
    <property type="entry name" value="Serine_prot/Carboxylest_S33"/>
</dbReference>
<dbReference type="InterPro" id="IPR013595">
    <property type="entry name" value="Pept_S33_TAP-like_C"/>
</dbReference>
<dbReference type="InterPro" id="IPR029058">
    <property type="entry name" value="AB_hydrolase_fold"/>
</dbReference>
<dbReference type="GO" id="GO:0016787">
    <property type="term" value="F:hydrolase activity"/>
    <property type="evidence" value="ECO:0007669"/>
    <property type="project" value="UniProtKB-KW"/>
</dbReference>
<feature type="domain" description="Peptidase S33 tripeptidyl aminopeptidase-like C-terminal" evidence="6">
    <location>
        <begin position="410"/>
        <end position="511"/>
    </location>
</feature>
<evidence type="ECO:0000256" key="1">
    <source>
        <dbReference type="ARBA" id="ARBA00010088"/>
    </source>
</evidence>
<dbReference type="EMBL" id="CAFBQA010000007">
    <property type="protein sequence ID" value="CAB5035236.1"/>
    <property type="molecule type" value="Genomic_DNA"/>
</dbReference>
<evidence type="ECO:0000313" key="11">
    <source>
        <dbReference type="EMBL" id="CAB5049691.1"/>
    </source>
</evidence>
<keyword evidence="4" id="KW-0812">Transmembrane</keyword>
<keyword evidence="2" id="KW-0732">Signal</keyword>
<name>A0A6J6P2V9_9ZZZZ</name>
<evidence type="ECO:0000313" key="8">
    <source>
        <dbReference type="EMBL" id="CAB4767317.1"/>
    </source>
</evidence>
<dbReference type="EMBL" id="CAEZZQ010000014">
    <property type="protein sequence ID" value="CAB4767317.1"/>
    <property type="molecule type" value="Genomic_DNA"/>
</dbReference>
<accession>A0A6J6P2V9</accession>
<sequence length="512" mass="54793">MKPQRILPIAFFMILVALFSAYFLTRATTNPAKSPTGEAKPFLNLQGYMTQTLSWEKCETGFECTTVRVPLDYANPGAKAITLSVVRHLAQDKANRLGSLLVNPGGPGGSGVEYARSAAYIVTSEVLKRYDIVGFDPRGVGASTPLWCFTGPETDKFVSVDGSPSTAAQERAFIDQAKLLARRCLERSGTLLPFIGTTDAARDLDVLRAVLGDKKLNMLGKSYGTLLGASYAHLFPQNVGRLVLDGAVDPTVSLQEMNIEQAKAFEAALNTYLDKYAADCASTGECPFGVTREEAHSTIDELIATSDSTPLPSKSKRPVTQSEVILGILSSLYDSDGGWASLTYALTTAVQGDGTDLLDLADYYVDRGPDGKYLINSNEIGYAVNCMDKNQRVTIESVRAEAVTLAKASPTFGGYLAWSSFPCNYWPVPSKPIPTPLTAVGSSPILVVGTTRDPATPIQWSRGLATQLKTGHLLVFDGDGHTAYTRGSTCIDAAVDAYFLSGTLPKAGLVCS</sequence>
<feature type="domain" description="AB hydrolase-1" evidence="5">
    <location>
        <begin position="100"/>
        <end position="287"/>
    </location>
</feature>
<dbReference type="AlphaFoldDB" id="A0A6J6P2V9"/>
<evidence type="ECO:0000259" key="6">
    <source>
        <dbReference type="Pfam" id="PF08386"/>
    </source>
</evidence>
<proteinExistence type="inferred from homology"/>
<evidence type="ECO:0000313" key="10">
    <source>
        <dbReference type="EMBL" id="CAB5035236.1"/>
    </source>
</evidence>
<evidence type="ECO:0000313" key="7">
    <source>
        <dbReference type="EMBL" id="CAB4690864.1"/>
    </source>
</evidence>
<protein>
    <submittedName>
        <fullName evidence="7">Unannotated protein</fullName>
    </submittedName>
</protein>
<dbReference type="SUPFAM" id="SSF53474">
    <property type="entry name" value="alpha/beta-Hydrolases"/>
    <property type="match status" value="1"/>
</dbReference>
<gene>
    <name evidence="7" type="ORF">UFOPK2593_00041</name>
    <name evidence="8" type="ORF">UFOPK2894_00363</name>
    <name evidence="9" type="ORF">UFOPK3492_00414</name>
    <name evidence="10" type="ORF">UFOPK4234_00265</name>
    <name evidence="11" type="ORF">UFOPK4295_00828</name>
</gene>
<evidence type="ECO:0000313" key="9">
    <source>
        <dbReference type="EMBL" id="CAB4891799.1"/>
    </source>
</evidence>
<keyword evidence="3" id="KW-0378">Hydrolase</keyword>
<dbReference type="Pfam" id="PF00561">
    <property type="entry name" value="Abhydrolase_1"/>
    <property type="match status" value="1"/>
</dbReference>
<dbReference type="PANTHER" id="PTHR43248">
    <property type="entry name" value="2-SUCCINYL-6-HYDROXY-2,4-CYCLOHEXADIENE-1-CARBOXYLATE SYNTHASE"/>
    <property type="match status" value="1"/>
</dbReference>
<keyword evidence="4" id="KW-0472">Membrane</keyword>
<dbReference type="EMBL" id="CAFBMD010000019">
    <property type="protein sequence ID" value="CAB4891799.1"/>
    <property type="molecule type" value="Genomic_DNA"/>
</dbReference>
<dbReference type="Pfam" id="PF08386">
    <property type="entry name" value="Abhydrolase_4"/>
    <property type="match status" value="1"/>
</dbReference>
<evidence type="ECO:0000256" key="4">
    <source>
        <dbReference type="SAM" id="Phobius"/>
    </source>
</evidence>
<keyword evidence="4" id="KW-1133">Transmembrane helix</keyword>
<dbReference type="EMBL" id="CAEZXW010000001">
    <property type="protein sequence ID" value="CAB4690864.1"/>
    <property type="molecule type" value="Genomic_DNA"/>
</dbReference>
<dbReference type="Gene3D" id="3.40.50.1820">
    <property type="entry name" value="alpha/beta hydrolase"/>
    <property type="match status" value="1"/>
</dbReference>
<evidence type="ECO:0000259" key="5">
    <source>
        <dbReference type="Pfam" id="PF00561"/>
    </source>
</evidence>
<comment type="similarity">
    <text evidence="1">Belongs to the peptidase S33 family.</text>
</comment>
<organism evidence="7">
    <name type="scientific">freshwater metagenome</name>
    <dbReference type="NCBI Taxonomy" id="449393"/>
    <lineage>
        <taxon>unclassified sequences</taxon>
        <taxon>metagenomes</taxon>
        <taxon>ecological metagenomes</taxon>
    </lineage>
</organism>
<reference evidence="7" key="1">
    <citation type="submission" date="2020-05" db="EMBL/GenBank/DDBJ databases">
        <authorList>
            <person name="Chiriac C."/>
            <person name="Salcher M."/>
            <person name="Ghai R."/>
            <person name="Kavagutti S V."/>
        </authorList>
    </citation>
    <scope>NUCLEOTIDE SEQUENCE</scope>
</reference>
<dbReference type="InterPro" id="IPR000073">
    <property type="entry name" value="AB_hydrolase_1"/>
</dbReference>
<evidence type="ECO:0000256" key="2">
    <source>
        <dbReference type="ARBA" id="ARBA00022729"/>
    </source>
</evidence>
<evidence type="ECO:0000256" key="3">
    <source>
        <dbReference type="ARBA" id="ARBA00022801"/>
    </source>
</evidence>
<dbReference type="EMBL" id="CAFBQF010000037">
    <property type="protein sequence ID" value="CAB5049691.1"/>
    <property type="molecule type" value="Genomic_DNA"/>
</dbReference>
<feature type="transmembrane region" description="Helical" evidence="4">
    <location>
        <begin position="6"/>
        <end position="24"/>
    </location>
</feature>
<dbReference type="PANTHER" id="PTHR43248:SF29">
    <property type="entry name" value="TRIPEPTIDYL AMINOPEPTIDASE"/>
    <property type="match status" value="1"/>
</dbReference>